<protein>
    <submittedName>
        <fullName evidence="1">P-loop containing nucleoside triphosphate hydrolase protein</fullName>
    </submittedName>
</protein>
<gene>
    <name evidence="1" type="ORF">IHE45_16G003700</name>
</gene>
<name>A0ACB7UFA3_DIOAL</name>
<comment type="caution">
    <text evidence="1">The sequence shown here is derived from an EMBL/GenBank/DDBJ whole genome shotgun (WGS) entry which is preliminary data.</text>
</comment>
<dbReference type="EMBL" id="CM037026">
    <property type="protein sequence ID" value="KAH7659000.1"/>
    <property type="molecule type" value="Genomic_DNA"/>
</dbReference>
<keyword evidence="1" id="KW-0378">Hydrolase</keyword>
<keyword evidence="2" id="KW-1185">Reference proteome</keyword>
<dbReference type="Proteomes" id="UP000827976">
    <property type="component" value="Chromosome 16"/>
</dbReference>
<proteinExistence type="predicted"/>
<reference evidence="2" key="1">
    <citation type="journal article" date="2022" name="Nat. Commun.">
        <title>Chromosome evolution and the genetic basis of agronomically important traits in greater yam.</title>
        <authorList>
            <person name="Bredeson J.V."/>
            <person name="Lyons J.B."/>
            <person name="Oniyinde I.O."/>
            <person name="Okereke N.R."/>
            <person name="Kolade O."/>
            <person name="Nnabue I."/>
            <person name="Nwadili C.O."/>
            <person name="Hribova E."/>
            <person name="Parker M."/>
            <person name="Nwogha J."/>
            <person name="Shu S."/>
            <person name="Carlson J."/>
            <person name="Kariba R."/>
            <person name="Muthemba S."/>
            <person name="Knop K."/>
            <person name="Barton G.J."/>
            <person name="Sherwood A.V."/>
            <person name="Lopez-Montes A."/>
            <person name="Asiedu R."/>
            <person name="Jamnadass R."/>
            <person name="Muchugi A."/>
            <person name="Goodstein D."/>
            <person name="Egesi C.N."/>
            <person name="Featherston J."/>
            <person name="Asfaw A."/>
            <person name="Simpson G.G."/>
            <person name="Dolezel J."/>
            <person name="Hendre P.S."/>
            <person name="Van Deynze A."/>
            <person name="Kumar P.L."/>
            <person name="Obidiegwu J.E."/>
            <person name="Bhattacharjee R."/>
            <person name="Rokhsar D.S."/>
        </authorList>
    </citation>
    <scope>NUCLEOTIDE SEQUENCE [LARGE SCALE GENOMIC DNA]</scope>
    <source>
        <strain evidence="2">cv. TDa95/00328</strain>
    </source>
</reference>
<evidence type="ECO:0000313" key="1">
    <source>
        <dbReference type="EMBL" id="KAH7659000.1"/>
    </source>
</evidence>
<sequence>MESASVSGNKEGIEVEDVWSDLHTLKKLYGLLQRTDGVMTLQGECLNIMDEKSRQLLKKLLDVATQEAIQCHSKIISKSLELVNQPEKTKEEPKTNPSIDILEGKTQEAEKQGKAEAKKACKRAELKHQRSDKKMKTGSDLKPRKRSEHPLPDVHRHRARNQPSSSGDPNRLRPSGSSSSLMRNPSQLGRSSKRTRVEAPVRTRQVLRPVDELTRHRRVGETNSVQSQLSHRRDRGSKLSGTSPSLVRKRLAVAPFQPKTEKKDSSSRDQIIRVKPMRQYYSSRSDSTFTGTRSTSESDDTVSRRRVPMLVHSEKRRSRRSLSQHKRVSPTRRSTSKEKKKGGRLKRLKDKLAVIFHHHHHHHHYHHNHHDEEVEVHRNHNNNNHASPWRYLRRMVRRRSKGDKRKVTTRTRRERVAERVPGQQQRLGFLHVLLDAFLRHVWGTQQRLKAQAKWRRLGNAGKKPHWWQLFKRRAVGLKLANRNKPRLKLGFRRSHTRRKLTNINI</sequence>
<accession>A0ACB7UFA3</accession>
<evidence type="ECO:0000313" key="2">
    <source>
        <dbReference type="Proteomes" id="UP000827976"/>
    </source>
</evidence>
<organism evidence="1 2">
    <name type="scientific">Dioscorea alata</name>
    <name type="common">Purple yam</name>
    <dbReference type="NCBI Taxonomy" id="55571"/>
    <lineage>
        <taxon>Eukaryota</taxon>
        <taxon>Viridiplantae</taxon>
        <taxon>Streptophyta</taxon>
        <taxon>Embryophyta</taxon>
        <taxon>Tracheophyta</taxon>
        <taxon>Spermatophyta</taxon>
        <taxon>Magnoliopsida</taxon>
        <taxon>Liliopsida</taxon>
        <taxon>Dioscoreales</taxon>
        <taxon>Dioscoreaceae</taxon>
        <taxon>Dioscorea</taxon>
    </lineage>
</organism>